<reference evidence="2" key="2">
    <citation type="submission" date="2025-05" db="UniProtKB">
        <authorList>
            <consortium name="EnsemblMetazoa"/>
        </authorList>
    </citation>
    <scope>IDENTIFICATION</scope>
    <source>
        <strain evidence="2">Foshan</strain>
    </source>
</reference>
<evidence type="ECO:0000256" key="1">
    <source>
        <dbReference type="SAM" id="MobiDB-lite"/>
    </source>
</evidence>
<dbReference type="PANTHER" id="PTHR47331:SF5">
    <property type="entry name" value="RIBONUCLEASE H"/>
    <property type="match status" value="1"/>
</dbReference>
<proteinExistence type="predicted"/>
<feature type="region of interest" description="Disordered" evidence="1">
    <location>
        <begin position="652"/>
        <end position="688"/>
    </location>
</feature>
<dbReference type="InterPro" id="IPR005312">
    <property type="entry name" value="DUF1759"/>
</dbReference>
<evidence type="ECO:0000313" key="2">
    <source>
        <dbReference type="EnsemblMetazoa" id="AALFPA23_012681.P18249"/>
    </source>
</evidence>
<dbReference type="GeneID" id="109403541"/>
<reference evidence="3" key="1">
    <citation type="journal article" date="2015" name="Proc. Natl. Acad. Sci. U.S.A.">
        <title>Genome sequence of the Asian Tiger mosquito, Aedes albopictus, reveals insights into its biology, genetics, and evolution.</title>
        <authorList>
            <person name="Chen X.G."/>
            <person name="Jiang X."/>
            <person name="Gu J."/>
            <person name="Xu M."/>
            <person name="Wu Y."/>
            <person name="Deng Y."/>
            <person name="Zhang C."/>
            <person name="Bonizzoni M."/>
            <person name="Dermauw W."/>
            <person name="Vontas J."/>
            <person name="Armbruster P."/>
            <person name="Huang X."/>
            <person name="Yang Y."/>
            <person name="Zhang H."/>
            <person name="He W."/>
            <person name="Peng H."/>
            <person name="Liu Y."/>
            <person name="Wu K."/>
            <person name="Chen J."/>
            <person name="Lirakis M."/>
            <person name="Topalis P."/>
            <person name="Van Leeuwen T."/>
            <person name="Hall A.B."/>
            <person name="Jiang X."/>
            <person name="Thorpe C."/>
            <person name="Mueller R.L."/>
            <person name="Sun C."/>
            <person name="Waterhouse R.M."/>
            <person name="Yan G."/>
            <person name="Tu Z.J."/>
            <person name="Fang X."/>
            <person name="James A.A."/>
        </authorList>
    </citation>
    <scope>NUCLEOTIDE SEQUENCE [LARGE SCALE GENOMIC DNA]</scope>
    <source>
        <strain evidence="3">Foshan</strain>
    </source>
</reference>
<keyword evidence="3" id="KW-1185">Reference proteome</keyword>
<dbReference type="PANTHER" id="PTHR47331">
    <property type="entry name" value="PHD-TYPE DOMAIN-CONTAINING PROTEIN"/>
    <property type="match status" value="1"/>
</dbReference>
<organism evidence="2 3">
    <name type="scientific">Aedes albopictus</name>
    <name type="common">Asian tiger mosquito</name>
    <name type="synonym">Stegomyia albopicta</name>
    <dbReference type="NCBI Taxonomy" id="7160"/>
    <lineage>
        <taxon>Eukaryota</taxon>
        <taxon>Metazoa</taxon>
        <taxon>Ecdysozoa</taxon>
        <taxon>Arthropoda</taxon>
        <taxon>Hexapoda</taxon>
        <taxon>Insecta</taxon>
        <taxon>Pterygota</taxon>
        <taxon>Neoptera</taxon>
        <taxon>Endopterygota</taxon>
        <taxon>Diptera</taxon>
        <taxon>Nematocera</taxon>
        <taxon>Culicoidea</taxon>
        <taxon>Culicidae</taxon>
        <taxon>Culicinae</taxon>
        <taxon>Aedini</taxon>
        <taxon>Aedes</taxon>
        <taxon>Stegomyia</taxon>
    </lineage>
</organism>
<dbReference type="Pfam" id="PF03564">
    <property type="entry name" value="DUF1759"/>
    <property type="match status" value="1"/>
</dbReference>
<dbReference type="Proteomes" id="UP000069940">
    <property type="component" value="Unassembled WGS sequence"/>
</dbReference>
<dbReference type="RefSeq" id="XP_019531908.3">
    <property type="nucleotide sequence ID" value="XM_019676363.3"/>
</dbReference>
<protein>
    <recommendedName>
        <fullName evidence="4">Peptidase aspartic putative domain-containing protein</fullName>
    </recommendedName>
</protein>
<evidence type="ECO:0008006" key="4">
    <source>
        <dbReference type="Google" id="ProtNLM"/>
    </source>
</evidence>
<accession>A0ABM1YW98</accession>
<dbReference type="EnsemblMetazoa" id="AALFPA23_012681.R18249">
    <property type="protein sequence ID" value="AALFPA23_012681.P18249"/>
    <property type="gene ID" value="AALFPA23_012681"/>
</dbReference>
<sequence length="688" mass="76424">MEHLKKKRIVAEGRLNGIRSRINEFNTDTAGIDDLTAELDSLLEWWQDFSKLQDDCINLCTDDNALDGLIQVGNEMEKRYNAVKATVTQFIRVVQNRDNAPVTPRPVLEANIAIPELNLPKGLLPTFSGDYAEWTSFYDLFVSSVHNNPRLTDAQRLLYLKTYTSGSAAALLRHIKVEDRAYQGALDALKKRFDRKDHIVSHQIQRYLDIPPSSVASASSLRRAYSVADDVIRALKASQREERDSWLIQLLLIKLDPETRQQWADRSNLNNGNAQPPSIDQFLEFLDQRAFIMEAIHRPTSHRTNDTPTKSTQRHCSSFITTNATEVPICTLCTDQQHHLYFCQRFKNLSSSERLHLTKEIGVCSNCLRDDHGKNPCPASRCKRCDQAHHTLLHDGLHRQSSNQISSMLSYNDCSSVLLATAVVHVFDASGKPQAVRAILDSASQACFVTDSLMSQLNLPHETINHTLHGITGRPTTLSKVVTVTLQSRFASYKKELQCAVLDSISDPLPQKYINTTDWNIEPYEPLADETFNTPSDVNLLIGANIFFDLLCGESVELGPTKPVLQRTQLGWIISGSFGPTIHSSLLLTANSSLTVGGDNIPSQHMLSVGGKNLTLLKSSHISQTESIDKNGLATEATIDCSVGGRNVPAASKQPGCFRTPHQQKSMSHSEGSKTAPQATTISPITKH</sequence>
<evidence type="ECO:0000313" key="3">
    <source>
        <dbReference type="Proteomes" id="UP000069940"/>
    </source>
</evidence>
<name>A0ABM1YW98_AEDAL</name>
<feature type="compositionally biased region" description="Polar residues" evidence="1">
    <location>
        <begin position="661"/>
        <end position="688"/>
    </location>
</feature>